<feature type="repeat" description="ANK" evidence="3">
    <location>
        <begin position="396"/>
        <end position="426"/>
    </location>
</feature>
<proteinExistence type="predicted"/>
<keyword evidence="4" id="KW-0732">Signal</keyword>
<dbReference type="OrthoDB" id="7847211at2"/>
<dbReference type="PROSITE" id="PS51470">
    <property type="entry name" value="FG_GAP"/>
    <property type="match status" value="1"/>
</dbReference>
<evidence type="ECO:0000313" key="6">
    <source>
        <dbReference type="EMBL" id="GFE63736.1"/>
    </source>
</evidence>
<accession>A0A6N6JC61</accession>
<dbReference type="RefSeq" id="WP_159804642.1">
    <property type="nucleotide sequence ID" value="NZ_BLJE01000001.1"/>
</dbReference>
<dbReference type="PANTHER" id="PTHR24198:SF165">
    <property type="entry name" value="ANKYRIN REPEAT-CONTAINING PROTEIN-RELATED"/>
    <property type="match status" value="1"/>
</dbReference>
<dbReference type="PROSITE" id="PS50297">
    <property type="entry name" value="ANK_REP_REGION"/>
    <property type="match status" value="9"/>
</dbReference>
<dbReference type="PRINTS" id="PR01415">
    <property type="entry name" value="ANKYRIN"/>
</dbReference>
<feature type="repeat" description="ANK" evidence="3">
    <location>
        <begin position="296"/>
        <end position="329"/>
    </location>
</feature>
<evidence type="ECO:0000256" key="3">
    <source>
        <dbReference type="PROSITE-ProRule" id="PRU00023"/>
    </source>
</evidence>
<keyword evidence="2 3" id="KW-0040">ANK repeat</keyword>
<dbReference type="Pfam" id="PF13857">
    <property type="entry name" value="Ank_5"/>
    <property type="match status" value="1"/>
</dbReference>
<evidence type="ECO:0000256" key="2">
    <source>
        <dbReference type="ARBA" id="ARBA00023043"/>
    </source>
</evidence>
<reference evidence="6 7" key="1">
    <citation type="submission" date="2019-12" db="EMBL/GenBank/DDBJ databases">
        <title>Litoreibacter badius sp. nov., a novel bacteriochlorophyll a-containing bacterium in the genus Litoreibacter.</title>
        <authorList>
            <person name="Kanamuro M."/>
            <person name="Takabe Y."/>
            <person name="Mori K."/>
            <person name="Takaichi S."/>
            <person name="Hanada S."/>
        </authorList>
    </citation>
    <scope>NUCLEOTIDE SEQUENCE [LARGE SCALE GENOMIC DNA]</scope>
    <source>
        <strain evidence="6 7">K6</strain>
    </source>
</reference>
<keyword evidence="1" id="KW-0677">Repeat</keyword>
<dbReference type="InterPro" id="IPR011047">
    <property type="entry name" value="Quinoprotein_ADH-like_sf"/>
</dbReference>
<feature type="repeat" description="ANK" evidence="3">
    <location>
        <begin position="228"/>
        <end position="261"/>
    </location>
</feature>
<dbReference type="Pfam" id="PF13360">
    <property type="entry name" value="PQQ_2"/>
    <property type="match status" value="1"/>
</dbReference>
<evidence type="ECO:0000256" key="4">
    <source>
        <dbReference type="SAM" id="SignalP"/>
    </source>
</evidence>
<dbReference type="InterPro" id="IPR002372">
    <property type="entry name" value="PQQ_rpt_dom"/>
</dbReference>
<gene>
    <name evidence="6" type="ORF">KIN_08100</name>
</gene>
<dbReference type="PANTHER" id="PTHR24198">
    <property type="entry name" value="ANKYRIN REPEAT AND PROTEIN KINASE DOMAIN-CONTAINING PROTEIN"/>
    <property type="match status" value="1"/>
</dbReference>
<feature type="repeat" description="ANK" evidence="3">
    <location>
        <begin position="694"/>
        <end position="726"/>
    </location>
</feature>
<keyword evidence="7" id="KW-1185">Reference proteome</keyword>
<dbReference type="InterPro" id="IPR002110">
    <property type="entry name" value="Ankyrin_rpt"/>
</dbReference>
<feature type="repeat" description="ANK" evidence="3">
    <location>
        <begin position="727"/>
        <end position="752"/>
    </location>
</feature>
<evidence type="ECO:0000313" key="7">
    <source>
        <dbReference type="Proteomes" id="UP000436822"/>
    </source>
</evidence>
<feature type="repeat" description="ANK" evidence="3">
    <location>
        <begin position="629"/>
        <end position="661"/>
    </location>
</feature>
<feature type="repeat" description="ANK" evidence="3">
    <location>
        <begin position="194"/>
        <end position="227"/>
    </location>
</feature>
<organism evidence="6 7">
    <name type="scientific">Litoreibacter roseus</name>
    <dbReference type="NCBI Taxonomy" id="2601869"/>
    <lineage>
        <taxon>Bacteria</taxon>
        <taxon>Pseudomonadati</taxon>
        <taxon>Pseudomonadota</taxon>
        <taxon>Alphaproteobacteria</taxon>
        <taxon>Rhodobacterales</taxon>
        <taxon>Roseobacteraceae</taxon>
        <taxon>Litoreibacter</taxon>
    </lineage>
</organism>
<feature type="repeat" description="ANK" evidence="3">
    <location>
        <begin position="427"/>
        <end position="460"/>
    </location>
</feature>
<dbReference type="PROSITE" id="PS50088">
    <property type="entry name" value="ANK_REPEAT"/>
    <property type="match status" value="12"/>
</dbReference>
<dbReference type="Gene3D" id="2.130.10.10">
    <property type="entry name" value="YVTN repeat-like/Quinoprotein amine dehydrogenase"/>
    <property type="match status" value="1"/>
</dbReference>
<protein>
    <recommendedName>
        <fullName evidence="5">Pyrrolo-quinoline quinone repeat domain-containing protein</fullName>
    </recommendedName>
</protein>
<dbReference type="SUPFAM" id="SSF48403">
    <property type="entry name" value="Ankyrin repeat"/>
    <property type="match status" value="2"/>
</dbReference>
<dbReference type="EMBL" id="BLJE01000001">
    <property type="protein sequence ID" value="GFE63736.1"/>
    <property type="molecule type" value="Genomic_DNA"/>
</dbReference>
<dbReference type="Pfam" id="PF13637">
    <property type="entry name" value="Ank_4"/>
    <property type="match status" value="1"/>
</dbReference>
<feature type="repeat" description="ANK" evidence="3">
    <location>
        <begin position="563"/>
        <end position="596"/>
    </location>
</feature>
<dbReference type="Pfam" id="PF00023">
    <property type="entry name" value="Ank"/>
    <property type="match status" value="1"/>
</dbReference>
<dbReference type="SUPFAM" id="SSF50998">
    <property type="entry name" value="Quinoprotein alcohol dehydrogenase-like"/>
    <property type="match status" value="1"/>
</dbReference>
<feature type="signal peptide" evidence="4">
    <location>
        <begin position="1"/>
        <end position="20"/>
    </location>
</feature>
<name>A0A6N6JC61_9RHOB</name>
<comment type="caution">
    <text evidence="6">The sequence shown here is derived from an EMBL/GenBank/DDBJ whole genome shotgun (WGS) entry which is preliminary data.</text>
</comment>
<feature type="repeat" description="ANK" evidence="3">
    <location>
        <begin position="495"/>
        <end position="528"/>
    </location>
</feature>
<sequence length="1364" mass="144354">MFRLSILAAACIVSAGVANAQDCADLAGFRSILRMDVGQVDQCLALGADPNALTGRDDEALIHRAAGHPDPAVMAAVVAAGGDPNRVDGAGNTPIHWAASRNQNPEMIARLVAVGADPNRRRKDKSDMTTLNMALFNPNPAVITALLNAGADPLQKGQYDRLALHWAAMMDAPSSVLETLVAATGDVDARDGMLESTALHFAAQRAKKAQTVQTLLALGADIQAQDWRGNSPLHRVVQKNEITDILLALLSSGADPNAKGYGGATPLHHAARYSDVPQFAALLVEAGADLRALMGTGHTPLHRAAEYGDSVAMVQMLLDLGADPDAVNTAGSKPLWKAARNNDTVGIVRLLREVTTDPDGTDGSGVTALEVAASGKNSAEVIALLSQTVEGLPPFALHRALGVENHKPQVIQLLLAKGADPNERDKNGDTAMHKALAFDMHPDVFDMLIAAGANLSRHGRYGRTVLHQATLRRANLQYIRPMIEAGSALEARNDRRATPLHEAAYYDGTGKGVATFLSLGADPNAVDQTGRTPLQRAFKSDYGRDAVSAALIPETDLSVQDEDGNTALHLALLSEVHREMVPAVLAAGADVNRPNNAGLTPFGVALIRAPQFVPAFLAAGADVTAVAGYGELPLHLAVGRRSAEAVKALLDAGAAPDHVNGLGQTVLHLLSGGDRDLAAVILAAGADPNRTDDAGQTPLHSAVANVAPDVVDLLLEAGADVNAVNGQGQTPLLMAMYYGLGDPIVQTLLDAGGGPVEAVRSDMSELDLYDFDEILSVPVENRRHEFGGAAAFRRGEFLVTRIARRGNARDPHIEGGGYLYDAASSDLLQVFENPAPAMHRRFGAGAALAGPFALIASPEQWRADGGPVFGPGAVHVFSTETGAALHRLENPMPAQDSLFAVSVAASDNLAAVGAPGNQARGVNTPTSGFVHLFDVETGALIRSIAPPLDTLPRRFGTSLALDGGRLLVGSPEAFGEEAMEGQVYLFDAQTGALLLQIENPDRDAFQWFGQNVALDQGRILVSASAQYGVNWAVDAVFAFDAETGQMLHRVPNPRPDIFDFGYGASLELEGDIAVIGAPHSLQEGTGPQLGAVFVYDLRRGELVQTVEDPQGDPSIVFGSGLALSEEWLLVTSEFRAKDDPQAPDGDHAIATIFKRSDIGLDVFYPQGLKLHETPLAMNDTHLFVLRAAIVTTEKSHQIDVSLVSIPSDESAAEMRWPIARHEIEIGAEPFRAFLRQGFDLPFFVLEEATALLVGDAPEANPFEVVETAGGEFVLAGPFALPQTLGLRVTGSDTGRIVLEHDADSAVYVAEIDRLPTEMGQIERDTCRIERIMPEVWNDGYVLTLTCDAGGVRRAASLVLVALRQ</sequence>
<dbReference type="InterPro" id="IPR015943">
    <property type="entry name" value="WD40/YVTN_repeat-like_dom_sf"/>
</dbReference>
<dbReference type="Gene3D" id="1.25.40.20">
    <property type="entry name" value="Ankyrin repeat-containing domain"/>
    <property type="match status" value="6"/>
</dbReference>
<dbReference type="Pfam" id="PF12796">
    <property type="entry name" value="Ank_2"/>
    <property type="match status" value="4"/>
</dbReference>
<dbReference type="SMART" id="SM00248">
    <property type="entry name" value="ANK"/>
    <property type="match status" value="18"/>
</dbReference>
<feature type="domain" description="Pyrrolo-quinoline quinone repeat" evidence="5">
    <location>
        <begin position="928"/>
        <end position="1102"/>
    </location>
</feature>
<feature type="chain" id="PRO_5026690327" description="Pyrrolo-quinoline quinone repeat domain-containing protein" evidence="4">
    <location>
        <begin position="21"/>
        <end position="1364"/>
    </location>
</feature>
<dbReference type="Proteomes" id="UP000436822">
    <property type="component" value="Unassembled WGS sequence"/>
</dbReference>
<evidence type="ECO:0000256" key="1">
    <source>
        <dbReference type="ARBA" id="ARBA00022737"/>
    </source>
</evidence>
<evidence type="ECO:0000259" key="5">
    <source>
        <dbReference type="Pfam" id="PF13360"/>
    </source>
</evidence>
<dbReference type="InterPro" id="IPR036770">
    <property type="entry name" value="Ankyrin_rpt-contain_sf"/>
</dbReference>
<dbReference type="InterPro" id="IPR013519">
    <property type="entry name" value="Int_alpha_beta-p"/>
</dbReference>
<feature type="repeat" description="ANK" evidence="3">
    <location>
        <begin position="90"/>
        <end position="123"/>
    </location>
</feature>
<feature type="repeat" description="ANK" evidence="3">
    <location>
        <begin position="262"/>
        <end position="295"/>
    </location>
</feature>